<keyword evidence="2" id="KW-1185">Reference proteome</keyword>
<name>A0ABR7QN77_9FLAO</name>
<sequence length="128" mass="15759">MEKEIIYNSSLHFEHEIWRRELFFWRDELIFFNNRLSELVTRWTKKEFLVQLEHFQNEFILHGGVIEDLLEAIEIHETRLAGQDLESNEAMDTAMVKKHIQFREKMETQEQVYADLKKDFFRFLTKYL</sequence>
<gene>
    <name evidence="1" type="ORF">H4O18_11565</name>
</gene>
<protein>
    <submittedName>
        <fullName evidence="1">Uncharacterized protein</fullName>
    </submittedName>
</protein>
<accession>A0ABR7QN77</accession>
<evidence type="ECO:0000313" key="2">
    <source>
        <dbReference type="Proteomes" id="UP000618952"/>
    </source>
</evidence>
<dbReference type="RefSeq" id="WP_187584706.1">
    <property type="nucleotide sequence ID" value="NZ_JACLHY010000010.1"/>
</dbReference>
<comment type="caution">
    <text evidence="1">The sequence shown here is derived from an EMBL/GenBank/DDBJ whole genome shotgun (WGS) entry which is preliminary data.</text>
</comment>
<evidence type="ECO:0000313" key="1">
    <source>
        <dbReference type="EMBL" id="MBC8768631.1"/>
    </source>
</evidence>
<organism evidence="1 2">
    <name type="scientific">Arenibacter arenosicollis</name>
    <dbReference type="NCBI Taxonomy" id="2762274"/>
    <lineage>
        <taxon>Bacteria</taxon>
        <taxon>Pseudomonadati</taxon>
        <taxon>Bacteroidota</taxon>
        <taxon>Flavobacteriia</taxon>
        <taxon>Flavobacteriales</taxon>
        <taxon>Flavobacteriaceae</taxon>
        <taxon>Arenibacter</taxon>
    </lineage>
</organism>
<dbReference type="Proteomes" id="UP000618952">
    <property type="component" value="Unassembled WGS sequence"/>
</dbReference>
<proteinExistence type="predicted"/>
<reference evidence="1 2" key="1">
    <citation type="submission" date="2020-08" db="EMBL/GenBank/DDBJ databases">
        <title>Arenibacter gaetbuli sp. nov., isolated from a sand dune.</title>
        <authorList>
            <person name="Park S."/>
            <person name="Yoon J.-H."/>
        </authorList>
    </citation>
    <scope>NUCLEOTIDE SEQUENCE [LARGE SCALE GENOMIC DNA]</scope>
    <source>
        <strain evidence="1 2">BSSL-BM3</strain>
    </source>
</reference>
<dbReference type="EMBL" id="JACLHY010000010">
    <property type="protein sequence ID" value="MBC8768631.1"/>
    <property type="molecule type" value="Genomic_DNA"/>
</dbReference>